<dbReference type="EMBL" id="JABXXR010000018">
    <property type="protein sequence ID" value="NVN39818.1"/>
    <property type="molecule type" value="Genomic_DNA"/>
</dbReference>
<dbReference type="Pfam" id="PF08450">
    <property type="entry name" value="SGL"/>
    <property type="match status" value="1"/>
</dbReference>
<dbReference type="Proteomes" id="UP000585665">
    <property type="component" value="Unassembled WGS sequence"/>
</dbReference>
<dbReference type="PANTHER" id="PTHR47572:SF4">
    <property type="entry name" value="LACTONASE DRP35"/>
    <property type="match status" value="1"/>
</dbReference>
<evidence type="ECO:0000256" key="1">
    <source>
        <dbReference type="ARBA" id="ARBA00022801"/>
    </source>
</evidence>
<evidence type="ECO:0000313" key="3">
    <source>
        <dbReference type="EMBL" id="NVN39818.1"/>
    </source>
</evidence>
<evidence type="ECO:0000259" key="2">
    <source>
        <dbReference type="Pfam" id="PF08450"/>
    </source>
</evidence>
<feature type="domain" description="SMP-30/Gluconolactonase/LRE-like region" evidence="2">
    <location>
        <begin position="68"/>
        <end position="355"/>
    </location>
</feature>
<keyword evidence="1" id="KW-0378">Hydrolase</keyword>
<sequence>MIGVEPRALAAGAIPPSVIANPPREWGKDASPTSYPDPDIIVVDPVFKDSLVGITQIRRLWDKGLCLEGPAWSSQGNYLIFSDVQANTQYRYLWEIGEVTITRPDSRNNHGNTFDFEARQIIEQDHYRRIIGRKHDGSYMLLADKFGEKPFNSPNDLAVHPDGSVWFTDPSYGDTLSEGHPDVLGGPSNSGHQSPFIGDDHPELITGQKRELPTNCYRIDKSSKIDTVISESELPDPNGICFSLDFKAVYVASTSKEPGLKVARGKSVIYAFDVNGSMVSNQRLFTNMVVDSVKCSSYGMNADVEGNLWCESSGPLGYGGVMVFSPTGKLLERMRLPQLCSNLTFGGRKRTILFMMCGQSLCTLQVQTQGAAPS</sequence>
<organism evidence="3 4">
    <name type="scientific">Ameyamaea chiangmaiensis</name>
    <dbReference type="NCBI Taxonomy" id="442969"/>
    <lineage>
        <taxon>Bacteria</taxon>
        <taxon>Pseudomonadati</taxon>
        <taxon>Pseudomonadota</taxon>
        <taxon>Alphaproteobacteria</taxon>
        <taxon>Acetobacterales</taxon>
        <taxon>Acetobacteraceae</taxon>
        <taxon>Ameyamaea</taxon>
    </lineage>
</organism>
<name>A0A850P7A5_9PROT</name>
<dbReference type="PANTHER" id="PTHR47572">
    <property type="entry name" value="LIPOPROTEIN-RELATED"/>
    <property type="match status" value="1"/>
</dbReference>
<keyword evidence="4" id="KW-1185">Reference proteome</keyword>
<dbReference type="InterPro" id="IPR013658">
    <property type="entry name" value="SGL"/>
</dbReference>
<dbReference type="InterPro" id="IPR011042">
    <property type="entry name" value="6-blade_b-propeller_TolB-like"/>
</dbReference>
<comment type="caution">
    <text evidence="3">The sequence shown here is derived from an EMBL/GenBank/DDBJ whole genome shotgun (WGS) entry which is preliminary data.</text>
</comment>
<dbReference type="InterPro" id="IPR051262">
    <property type="entry name" value="SMP-30/CGR1_Lactonase"/>
</dbReference>
<dbReference type="AlphaFoldDB" id="A0A850P7A5"/>
<dbReference type="Gene3D" id="2.120.10.30">
    <property type="entry name" value="TolB, C-terminal domain"/>
    <property type="match status" value="1"/>
</dbReference>
<proteinExistence type="predicted"/>
<accession>A0A850P7A5</accession>
<evidence type="ECO:0000313" key="4">
    <source>
        <dbReference type="Proteomes" id="UP000585665"/>
    </source>
</evidence>
<dbReference type="SUPFAM" id="SSF63829">
    <property type="entry name" value="Calcium-dependent phosphotriesterase"/>
    <property type="match status" value="1"/>
</dbReference>
<gene>
    <name evidence="3" type="ORF">HUK82_04455</name>
</gene>
<protein>
    <submittedName>
        <fullName evidence="3">SMP-30/gluconolactonase/LRE family protein</fullName>
    </submittedName>
</protein>
<dbReference type="GO" id="GO:0016787">
    <property type="term" value="F:hydrolase activity"/>
    <property type="evidence" value="ECO:0007669"/>
    <property type="project" value="UniProtKB-KW"/>
</dbReference>
<reference evidence="3 4" key="1">
    <citation type="submission" date="2020-06" db="EMBL/GenBank/DDBJ databases">
        <title>Description of novel acetic acid bacteria.</title>
        <authorList>
            <person name="Sombolestani A."/>
        </authorList>
    </citation>
    <scope>NUCLEOTIDE SEQUENCE [LARGE SCALE GENOMIC DNA]</scope>
    <source>
        <strain evidence="3 4">LMG 27010</strain>
    </source>
</reference>